<protein>
    <submittedName>
        <fullName evidence="4">50S ribosomal subunit protein L11</fullName>
    </submittedName>
</protein>
<name>A0A1Y0IFL3_9GAMM</name>
<sequence>MDDLRPDRDDVDRFQQQRGLKAKAKPAKAPVAKDRTPTPKAKASGQQRPGLVLPLLLIVVISAVSGFYIWELRTRVQTLEDNLAYTSDVIKQSKLLMARIEGQVHETGSEMEEKGSVTQRSLAELNSEVRKLWGVSNDRNKKAIAANQDAVQAMQQKTADLESQLKALTVSQDQFSKRVDGKFAPLTKLPAKLSELEGDLKKEGRQLLQLSQNVQAVGKSVSEQEADLKLLRSDLAKVKSGASASQEIVSRVDAVERKLASMAFQNNVETRVKSTEDAIEAIDASRRQINQRVVQMERRLNEIQLSVNAMQSSKLGGQ</sequence>
<evidence type="ECO:0000256" key="3">
    <source>
        <dbReference type="SAM" id="Phobius"/>
    </source>
</evidence>
<gene>
    <name evidence="4" type="ORF">OLMES_4286</name>
</gene>
<feature type="coiled-coil region" evidence="1">
    <location>
        <begin position="151"/>
        <end position="213"/>
    </location>
</feature>
<dbReference type="Proteomes" id="UP000196027">
    <property type="component" value="Chromosome"/>
</dbReference>
<feature type="region of interest" description="Disordered" evidence="2">
    <location>
        <begin position="1"/>
        <end position="46"/>
    </location>
</feature>
<feature type="compositionally biased region" description="Basic and acidic residues" evidence="2">
    <location>
        <begin position="1"/>
        <end position="15"/>
    </location>
</feature>
<dbReference type="RefSeq" id="WP_087463092.1">
    <property type="nucleotide sequence ID" value="NZ_CP021425.1"/>
</dbReference>
<accession>A0A1Y0IFL3</accession>
<evidence type="ECO:0000256" key="1">
    <source>
        <dbReference type="SAM" id="Coils"/>
    </source>
</evidence>
<feature type="transmembrane region" description="Helical" evidence="3">
    <location>
        <begin position="50"/>
        <end position="70"/>
    </location>
</feature>
<proteinExistence type="predicted"/>
<organism evidence="4 5">
    <name type="scientific">Oleiphilus messinensis</name>
    <dbReference type="NCBI Taxonomy" id="141451"/>
    <lineage>
        <taxon>Bacteria</taxon>
        <taxon>Pseudomonadati</taxon>
        <taxon>Pseudomonadota</taxon>
        <taxon>Gammaproteobacteria</taxon>
        <taxon>Oceanospirillales</taxon>
        <taxon>Oleiphilaceae</taxon>
        <taxon>Oleiphilus</taxon>
    </lineage>
</organism>
<dbReference type="Gene3D" id="1.10.287.1490">
    <property type="match status" value="1"/>
</dbReference>
<dbReference type="KEGG" id="ome:OLMES_4286"/>
<reference evidence="4 5" key="1">
    <citation type="submission" date="2017-05" db="EMBL/GenBank/DDBJ databases">
        <title>Genomic insights into alkan degradation activity of Oleiphilus messinensis.</title>
        <authorList>
            <person name="Kozyavkin S.A."/>
            <person name="Slesarev A.I."/>
            <person name="Golyshin P.N."/>
            <person name="Korzhenkov A."/>
            <person name="Golyshina O.N."/>
            <person name="Toshchakov S.V."/>
        </authorList>
    </citation>
    <scope>NUCLEOTIDE SEQUENCE [LARGE SCALE GENOMIC DNA]</scope>
    <source>
        <strain evidence="4 5">ME102</strain>
    </source>
</reference>
<keyword evidence="1" id="KW-0175">Coiled coil</keyword>
<keyword evidence="3" id="KW-0472">Membrane</keyword>
<feature type="coiled-coil region" evidence="1">
    <location>
        <begin position="279"/>
        <end position="306"/>
    </location>
</feature>
<evidence type="ECO:0000256" key="2">
    <source>
        <dbReference type="SAM" id="MobiDB-lite"/>
    </source>
</evidence>
<keyword evidence="3" id="KW-0812">Transmembrane</keyword>
<dbReference type="AlphaFoldDB" id="A0A1Y0IFL3"/>
<keyword evidence="3" id="KW-1133">Transmembrane helix</keyword>
<keyword evidence="5" id="KW-1185">Reference proteome</keyword>
<evidence type="ECO:0000313" key="5">
    <source>
        <dbReference type="Proteomes" id="UP000196027"/>
    </source>
</evidence>
<dbReference type="OrthoDB" id="5700790at2"/>
<evidence type="ECO:0000313" key="4">
    <source>
        <dbReference type="EMBL" id="ARU58295.1"/>
    </source>
</evidence>
<dbReference type="EMBL" id="CP021425">
    <property type="protein sequence ID" value="ARU58295.1"/>
    <property type="molecule type" value="Genomic_DNA"/>
</dbReference>